<dbReference type="InterPro" id="IPR004619">
    <property type="entry name" value="Type_III_PanK"/>
</dbReference>
<evidence type="ECO:0000256" key="8">
    <source>
        <dbReference type="ARBA" id="ARBA00022840"/>
    </source>
</evidence>
<dbReference type="Pfam" id="PF03309">
    <property type="entry name" value="Pan_kinase"/>
    <property type="match status" value="1"/>
</dbReference>
<keyword evidence="6" id="KW-0547">Nucleotide-binding</keyword>
<keyword evidence="9" id="KW-0630">Potassium</keyword>
<dbReference type="GO" id="GO:0004594">
    <property type="term" value="F:pantothenate kinase activity"/>
    <property type="evidence" value="ECO:0007669"/>
    <property type="project" value="InterPro"/>
</dbReference>
<dbReference type="Gene3D" id="3.30.420.40">
    <property type="match status" value="2"/>
</dbReference>
<evidence type="ECO:0000256" key="10">
    <source>
        <dbReference type="ARBA" id="ARBA00022993"/>
    </source>
</evidence>
<evidence type="ECO:0000313" key="13">
    <source>
        <dbReference type="EMBL" id="CBH96410.1"/>
    </source>
</evidence>
<dbReference type="GO" id="GO:0005524">
    <property type="term" value="F:ATP binding"/>
    <property type="evidence" value="ECO:0007669"/>
    <property type="project" value="UniProtKB-KW"/>
</dbReference>
<evidence type="ECO:0000256" key="5">
    <source>
        <dbReference type="ARBA" id="ARBA00022679"/>
    </source>
</evidence>
<dbReference type="InterPro" id="IPR043129">
    <property type="entry name" value="ATPase_NBD"/>
</dbReference>
<dbReference type="EMBL" id="CABM01000026">
    <property type="protein sequence ID" value="CBH96410.1"/>
    <property type="molecule type" value="Genomic_DNA"/>
</dbReference>
<sequence length="261" mass="27408">MTHLLLLDIGNTRLKWGIWAGGRAAPEPELLAHGAMPQQSIEQLGKELQAHPRPQAAIGCAVAGVVATARVEAQLASLGLRCDWIHSPPQQCGVRNGYTNPGLLGADRWAALMGARARHRAEPVLVVSVGTAVTIDCLAADGRFLGGVILPGFGLMLKALEMGTAGLNVPEGALREFPNNTSDALMSGGALAISGAARQMHERLSRLEGRVPVVLLTGGAAPKLELALGLPHQTVDHLVFEGLLCIAQQRGLLRPDLALRA</sequence>
<keyword evidence="10" id="KW-0173">Coenzyme A biosynthesis</keyword>
<gene>
    <name evidence="13" type="ORF">CARN2_1268</name>
</gene>
<comment type="similarity">
    <text evidence="11">Belongs to the type III pantothenate kinase family.</text>
</comment>
<keyword evidence="7" id="KW-0418">Kinase</keyword>
<evidence type="ECO:0000256" key="11">
    <source>
        <dbReference type="ARBA" id="ARBA00038036"/>
    </source>
</evidence>
<dbReference type="SUPFAM" id="SSF53067">
    <property type="entry name" value="Actin-like ATPase domain"/>
    <property type="match status" value="2"/>
</dbReference>
<evidence type="ECO:0000256" key="6">
    <source>
        <dbReference type="ARBA" id="ARBA00022741"/>
    </source>
</evidence>
<comment type="caution">
    <text evidence="13">The sequence shown here is derived from an EMBL/GenBank/DDBJ whole genome shotgun (WGS) entry which is preliminary data.</text>
</comment>
<proteinExistence type="inferred from homology"/>
<dbReference type="PANTHER" id="PTHR34265:SF1">
    <property type="entry name" value="TYPE III PANTOTHENATE KINASE"/>
    <property type="match status" value="1"/>
</dbReference>
<keyword evidence="8" id="KW-0067">ATP-binding</keyword>
<keyword evidence="4" id="KW-0963">Cytoplasm</keyword>
<dbReference type="HAMAP" id="MF_01274">
    <property type="entry name" value="Pantothen_kinase_3"/>
    <property type="match status" value="1"/>
</dbReference>
<dbReference type="PANTHER" id="PTHR34265">
    <property type="entry name" value="TYPE III PANTOTHENATE KINASE"/>
    <property type="match status" value="1"/>
</dbReference>
<evidence type="ECO:0000256" key="7">
    <source>
        <dbReference type="ARBA" id="ARBA00022777"/>
    </source>
</evidence>
<dbReference type="NCBIfam" id="TIGR00671">
    <property type="entry name" value="baf"/>
    <property type="match status" value="1"/>
</dbReference>
<evidence type="ECO:0000256" key="12">
    <source>
        <dbReference type="ARBA" id="ARBA00040883"/>
    </source>
</evidence>
<dbReference type="GO" id="GO:0005737">
    <property type="term" value="C:cytoplasm"/>
    <property type="evidence" value="ECO:0007669"/>
    <property type="project" value="UniProtKB-SubCell"/>
</dbReference>
<comment type="cofactor">
    <cofactor evidence="1">
        <name>K(+)</name>
        <dbReference type="ChEBI" id="CHEBI:29103"/>
    </cofactor>
</comment>
<evidence type="ECO:0000256" key="9">
    <source>
        <dbReference type="ARBA" id="ARBA00022958"/>
    </source>
</evidence>
<dbReference type="CDD" id="cd24015">
    <property type="entry name" value="ASKHA_NBD_PanK-III"/>
    <property type="match status" value="1"/>
</dbReference>
<name>E6PNA8_9ZZZZ</name>
<comment type="subunit">
    <text evidence="3">Homodimer.</text>
</comment>
<organism evidence="13">
    <name type="scientific">mine drainage metagenome</name>
    <dbReference type="NCBI Taxonomy" id="410659"/>
    <lineage>
        <taxon>unclassified sequences</taxon>
        <taxon>metagenomes</taxon>
        <taxon>ecological metagenomes</taxon>
    </lineage>
</organism>
<evidence type="ECO:0000256" key="2">
    <source>
        <dbReference type="ARBA" id="ARBA00004496"/>
    </source>
</evidence>
<dbReference type="AlphaFoldDB" id="E6PNA8"/>
<reference evidence="13" key="1">
    <citation type="submission" date="2009-10" db="EMBL/GenBank/DDBJ databases">
        <title>Diversity of trophic interactions inside an arsenic-rich microbial ecosystem.</title>
        <authorList>
            <person name="Bertin P.N."/>
            <person name="Heinrich-Salmeron A."/>
            <person name="Pelletier E."/>
            <person name="Goulhen-Chollet F."/>
            <person name="Arsene-Ploetze F."/>
            <person name="Gallien S."/>
            <person name="Calteau A."/>
            <person name="Vallenet D."/>
            <person name="Casiot C."/>
            <person name="Chane-Woon-Ming B."/>
            <person name="Giloteaux L."/>
            <person name="Barakat M."/>
            <person name="Bonnefoy V."/>
            <person name="Bruneel O."/>
            <person name="Chandler M."/>
            <person name="Cleiss J."/>
            <person name="Duran R."/>
            <person name="Elbaz-Poulichet F."/>
            <person name="Fonknechten N."/>
            <person name="Lauga B."/>
            <person name="Mornico D."/>
            <person name="Ortet P."/>
            <person name="Schaeffer C."/>
            <person name="Siguier P."/>
            <person name="Alexander Thil Smith A."/>
            <person name="Van Dorsselaer A."/>
            <person name="Weissenbach J."/>
            <person name="Medigue C."/>
            <person name="Le Paslier D."/>
        </authorList>
    </citation>
    <scope>NUCLEOTIDE SEQUENCE</scope>
</reference>
<accession>E6PNA8</accession>
<protein>
    <recommendedName>
        <fullName evidence="12">Type III pantothenate kinase</fullName>
    </recommendedName>
</protein>
<keyword evidence="5" id="KW-0808">Transferase</keyword>
<evidence type="ECO:0000256" key="4">
    <source>
        <dbReference type="ARBA" id="ARBA00022490"/>
    </source>
</evidence>
<comment type="subcellular location">
    <subcellularLocation>
        <location evidence="2">Cytoplasm</location>
    </subcellularLocation>
</comment>
<dbReference type="GO" id="GO:0015937">
    <property type="term" value="P:coenzyme A biosynthetic process"/>
    <property type="evidence" value="ECO:0007669"/>
    <property type="project" value="UniProtKB-KW"/>
</dbReference>
<evidence type="ECO:0000256" key="1">
    <source>
        <dbReference type="ARBA" id="ARBA00001958"/>
    </source>
</evidence>
<evidence type="ECO:0000256" key="3">
    <source>
        <dbReference type="ARBA" id="ARBA00011738"/>
    </source>
</evidence>